<feature type="region of interest" description="Disordered" evidence="1">
    <location>
        <begin position="279"/>
        <end position="322"/>
    </location>
</feature>
<keyword evidence="3" id="KW-1185">Reference proteome</keyword>
<dbReference type="EMBL" id="AJWJ01000041">
    <property type="protein sequence ID" value="KAF2077037.1"/>
    <property type="molecule type" value="Genomic_DNA"/>
</dbReference>
<accession>A0A8J4Q2Q7</accession>
<sequence length="512" mass="60568">MYLLPQLALKQILEFIYCQDKYDFTLKTQSTLYFAWTIRYALVNKQWFTLSKSILRTNICLPIWIFENINSNSNSDFRIITQESAQHIPIKFIMIKECVQKINTEFPSIKSITIRHSTIETYGQIIHSLVYLNNLNKLNRINHITINFDLSIREDNPPWYPELLKNQAQLFKFKTNHIEVYYEDGNHQDPGKYIYQIIKILNPKSLAFNSEGNGLGRSHLKIFHSLSKLDNQFQSVEIRYDYIPLYSLYRFLQSPTLKTFRFNLQFHFLSALYNNNGYEKQEKESEDENQDYDSEYSSEDEDSDEDEDEEYEGNGDEDTENAEEYFSSDNNFNFNVMDNFRFKTLYQYRFKKQSCVKNNVNEDNQVYCTYDDYGDNNSTVPIYSKQLWKECLQLLANNKTITDLSIGYARCGEECFGKGNPTDQQLIDDLLDSLSNNQSIKRLCFNLCDEEICYAFMKPEFIFPLLQRNTTLENIYAQVIDYDKNDTLKSMIEDLSRSMPSNSKCKIKFFRS</sequence>
<gene>
    <name evidence="2" type="ORF">CYY_001669</name>
</gene>
<dbReference type="AlphaFoldDB" id="A0A8J4Q2Q7"/>
<dbReference type="PANTHER" id="PTHR32556">
    <property type="entry name" value="F-BOX DOMAIN-CONTAINING PROTEIN-RELATED-RELATED"/>
    <property type="match status" value="1"/>
</dbReference>
<name>A0A8J4Q2Q7_9MYCE</name>
<feature type="compositionally biased region" description="Acidic residues" evidence="1">
    <location>
        <begin position="284"/>
        <end position="322"/>
    </location>
</feature>
<evidence type="ECO:0008006" key="4">
    <source>
        <dbReference type="Google" id="ProtNLM"/>
    </source>
</evidence>
<reference evidence="2" key="1">
    <citation type="submission" date="2020-01" db="EMBL/GenBank/DDBJ databases">
        <title>Development of genomics and gene disruption for Polysphondylium violaceum indicates a role for the polyketide synthase stlB in stalk morphogenesis.</title>
        <authorList>
            <person name="Narita B."/>
            <person name="Kawabe Y."/>
            <person name="Kin K."/>
            <person name="Saito T."/>
            <person name="Gibbs R."/>
            <person name="Kuspa A."/>
            <person name="Muzny D."/>
            <person name="Queller D."/>
            <person name="Richards S."/>
            <person name="Strassman J."/>
            <person name="Sucgang R."/>
            <person name="Worley K."/>
            <person name="Schaap P."/>
        </authorList>
    </citation>
    <scope>NUCLEOTIDE SEQUENCE</scope>
    <source>
        <strain evidence="2">QSvi11</strain>
    </source>
</reference>
<dbReference type="PANTHER" id="PTHR32556:SF18">
    <property type="match status" value="1"/>
</dbReference>
<proteinExistence type="predicted"/>
<comment type="caution">
    <text evidence="2">The sequence shown here is derived from an EMBL/GenBank/DDBJ whole genome shotgun (WGS) entry which is preliminary data.</text>
</comment>
<evidence type="ECO:0000313" key="2">
    <source>
        <dbReference type="EMBL" id="KAF2077037.1"/>
    </source>
</evidence>
<dbReference type="OrthoDB" id="23031at2759"/>
<evidence type="ECO:0000313" key="3">
    <source>
        <dbReference type="Proteomes" id="UP000695562"/>
    </source>
</evidence>
<protein>
    <recommendedName>
        <fullName evidence="4">F-box domain-containing protein</fullName>
    </recommendedName>
</protein>
<organism evidence="2 3">
    <name type="scientific">Polysphondylium violaceum</name>
    <dbReference type="NCBI Taxonomy" id="133409"/>
    <lineage>
        <taxon>Eukaryota</taxon>
        <taxon>Amoebozoa</taxon>
        <taxon>Evosea</taxon>
        <taxon>Eumycetozoa</taxon>
        <taxon>Dictyostelia</taxon>
        <taxon>Dictyosteliales</taxon>
        <taxon>Dictyosteliaceae</taxon>
        <taxon>Polysphondylium</taxon>
    </lineage>
</organism>
<evidence type="ECO:0000256" key="1">
    <source>
        <dbReference type="SAM" id="MobiDB-lite"/>
    </source>
</evidence>
<dbReference type="Proteomes" id="UP000695562">
    <property type="component" value="Unassembled WGS sequence"/>
</dbReference>